<dbReference type="Proteomes" id="UP001268610">
    <property type="component" value="Unassembled WGS sequence"/>
</dbReference>
<reference evidence="1" key="1">
    <citation type="submission" date="2023-04" db="EMBL/GenBank/DDBJ databases">
        <title>Genomic characterization of faba bean (Vicia faba) microsymbionts in Mexican soils.</title>
        <authorList>
            <person name="Rivera Orduna F.N."/>
            <person name="Guevara-Luna J."/>
            <person name="Yan J."/>
            <person name="Arroyo-Herrera I."/>
            <person name="Li Y."/>
            <person name="Vasquez-Murrieta M.S."/>
            <person name="Wang E.T."/>
        </authorList>
    </citation>
    <scope>NUCLEOTIDE SEQUENCE</scope>
    <source>
        <strain evidence="1">CH26</strain>
    </source>
</reference>
<comment type="caution">
    <text evidence="1">The sequence shown here is derived from an EMBL/GenBank/DDBJ whole genome shotgun (WGS) entry which is preliminary data.</text>
</comment>
<accession>A0AAJ2LIM5</accession>
<dbReference type="EMBL" id="JAVLSF010000005">
    <property type="protein sequence ID" value="MDR9773415.1"/>
    <property type="molecule type" value="Genomic_DNA"/>
</dbReference>
<name>A0AAJ2LIM5_9HYPH</name>
<gene>
    <name evidence="1" type="ORF">RJJ65_12220</name>
</gene>
<dbReference type="AlphaFoldDB" id="A0AAJ2LIM5"/>
<evidence type="ECO:0000313" key="2">
    <source>
        <dbReference type="Proteomes" id="UP001268610"/>
    </source>
</evidence>
<organism evidence="1 2">
    <name type="scientific">Rhizobium hidalgonense</name>
    <dbReference type="NCBI Taxonomy" id="1538159"/>
    <lineage>
        <taxon>Bacteria</taxon>
        <taxon>Pseudomonadati</taxon>
        <taxon>Pseudomonadota</taxon>
        <taxon>Alphaproteobacteria</taxon>
        <taxon>Hyphomicrobiales</taxon>
        <taxon>Rhizobiaceae</taxon>
        <taxon>Rhizobium/Agrobacterium group</taxon>
        <taxon>Rhizobium</taxon>
    </lineage>
</organism>
<proteinExistence type="predicted"/>
<protein>
    <submittedName>
        <fullName evidence="1">Uncharacterized protein</fullName>
    </submittedName>
</protein>
<evidence type="ECO:0000313" key="1">
    <source>
        <dbReference type="EMBL" id="MDR9773415.1"/>
    </source>
</evidence>
<dbReference type="RefSeq" id="WP_310855430.1">
    <property type="nucleotide sequence ID" value="NZ_JAVLSD010000003.1"/>
</dbReference>
<sequence length="81" mass="8898">MAGPGGKGFAFFLNGGDFYQACHREYVLLAAHMNHQTAVLHSNFRGEKVALEAILDDRNDEHLFLPSNIDNPALQIAVSKS</sequence>